<dbReference type="InterPro" id="IPR006553">
    <property type="entry name" value="Leu-rich_rpt_Cys-con_subtyp"/>
</dbReference>
<organism evidence="1 2">
    <name type="scientific">Brachionus calyciflorus</name>
    <dbReference type="NCBI Taxonomy" id="104777"/>
    <lineage>
        <taxon>Eukaryota</taxon>
        <taxon>Metazoa</taxon>
        <taxon>Spiralia</taxon>
        <taxon>Gnathifera</taxon>
        <taxon>Rotifera</taxon>
        <taxon>Eurotatoria</taxon>
        <taxon>Monogononta</taxon>
        <taxon>Pseudotrocha</taxon>
        <taxon>Ploima</taxon>
        <taxon>Brachionidae</taxon>
        <taxon>Brachionus</taxon>
    </lineage>
</organism>
<dbReference type="Proteomes" id="UP000663879">
    <property type="component" value="Unassembled WGS sequence"/>
</dbReference>
<dbReference type="AlphaFoldDB" id="A0A813NHP8"/>
<dbReference type="EMBL" id="CAJNOC010000265">
    <property type="protein sequence ID" value="CAF0735813.1"/>
    <property type="molecule type" value="Genomic_DNA"/>
</dbReference>
<evidence type="ECO:0000313" key="1">
    <source>
        <dbReference type="EMBL" id="CAF0735813.1"/>
    </source>
</evidence>
<keyword evidence="2" id="KW-1185">Reference proteome</keyword>
<reference evidence="1" key="1">
    <citation type="submission" date="2021-02" db="EMBL/GenBank/DDBJ databases">
        <authorList>
            <person name="Nowell W R."/>
        </authorList>
    </citation>
    <scope>NUCLEOTIDE SEQUENCE</scope>
    <source>
        <strain evidence="1">Ploen Becks lab</strain>
    </source>
</reference>
<sequence length="110" mass="12215">MKSLSRCENITDEGISQITNYTNGNLSETLQVLELDNCPLITDSCLEQLALCPNLVQLELYDCQSITRTGIKKFQVKCPQVKVHAYFAPSIVSTNNRPARSCACKCCVIL</sequence>
<dbReference type="InterPro" id="IPR032675">
    <property type="entry name" value="LRR_dom_sf"/>
</dbReference>
<name>A0A813NHP8_9BILA</name>
<accession>A0A813NHP8</accession>
<dbReference type="SUPFAM" id="SSF52047">
    <property type="entry name" value="RNI-like"/>
    <property type="match status" value="1"/>
</dbReference>
<evidence type="ECO:0000313" key="2">
    <source>
        <dbReference type="Proteomes" id="UP000663879"/>
    </source>
</evidence>
<dbReference type="OrthoDB" id="550575at2759"/>
<protein>
    <submittedName>
        <fullName evidence="1">Uncharacterized protein</fullName>
    </submittedName>
</protein>
<dbReference type="Gene3D" id="3.80.10.10">
    <property type="entry name" value="Ribonuclease Inhibitor"/>
    <property type="match status" value="1"/>
</dbReference>
<comment type="caution">
    <text evidence="1">The sequence shown here is derived from an EMBL/GenBank/DDBJ whole genome shotgun (WGS) entry which is preliminary data.</text>
</comment>
<gene>
    <name evidence="1" type="ORF">OXX778_LOCUS3118</name>
</gene>
<proteinExistence type="predicted"/>
<dbReference type="SMART" id="SM00367">
    <property type="entry name" value="LRR_CC"/>
    <property type="match status" value="2"/>
</dbReference>